<evidence type="ECO:0000313" key="2">
    <source>
        <dbReference type="Proteomes" id="UP001057452"/>
    </source>
</evidence>
<sequence length="63" mass="7131">RPPGVRRGANSPQSARRERKMKEDGGGWNREDIRTVRERGGDGDRERRGEQRGGVCCDQVHTV</sequence>
<evidence type="ECO:0000313" key="1">
    <source>
        <dbReference type="EMBL" id="KAI4826522.1"/>
    </source>
</evidence>
<gene>
    <name evidence="1" type="ORF">KUCAC02_029968</name>
</gene>
<feature type="non-terminal residue" evidence="1">
    <location>
        <position position="63"/>
    </location>
</feature>
<reference evidence="1" key="1">
    <citation type="submission" date="2022-05" db="EMBL/GenBank/DDBJ databases">
        <title>Chromosome-level genome of Chaenocephalus aceratus.</title>
        <authorList>
            <person name="Park H."/>
        </authorList>
    </citation>
    <scope>NUCLEOTIDE SEQUENCE</scope>
    <source>
        <strain evidence="1">KU_202001</strain>
    </source>
</reference>
<dbReference type="EMBL" id="CM043789">
    <property type="protein sequence ID" value="KAI4826522.1"/>
    <property type="molecule type" value="Genomic_DNA"/>
</dbReference>
<dbReference type="Proteomes" id="UP001057452">
    <property type="component" value="Chromosome 5"/>
</dbReference>
<protein>
    <submittedName>
        <fullName evidence="1">Uncharacterized protein</fullName>
    </submittedName>
</protein>
<keyword evidence="2" id="KW-1185">Reference proteome</keyword>
<organism evidence="1 2">
    <name type="scientific">Chaenocephalus aceratus</name>
    <name type="common">Blackfin icefish</name>
    <name type="synonym">Chaenichthys aceratus</name>
    <dbReference type="NCBI Taxonomy" id="36190"/>
    <lineage>
        <taxon>Eukaryota</taxon>
        <taxon>Metazoa</taxon>
        <taxon>Chordata</taxon>
        <taxon>Craniata</taxon>
        <taxon>Vertebrata</taxon>
        <taxon>Euteleostomi</taxon>
        <taxon>Actinopterygii</taxon>
        <taxon>Neopterygii</taxon>
        <taxon>Teleostei</taxon>
        <taxon>Neoteleostei</taxon>
        <taxon>Acanthomorphata</taxon>
        <taxon>Eupercaria</taxon>
        <taxon>Perciformes</taxon>
        <taxon>Notothenioidei</taxon>
        <taxon>Channichthyidae</taxon>
        <taxon>Chaenocephalus</taxon>
    </lineage>
</organism>
<accession>A0ACB9XHG6</accession>
<proteinExistence type="predicted"/>
<comment type="caution">
    <text evidence="1">The sequence shown here is derived from an EMBL/GenBank/DDBJ whole genome shotgun (WGS) entry which is preliminary data.</text>
</comment>
<feature type="non-terminal residue" evidence="1">
    <location>
        <position position="1"/>
    </location>
</feature>
<name>A0ACB9XHG6_CHAAC</name>